<keyword evidence="2" id="KW-0812">Transmembrane</keyword>
<dbReference type="InterPro" id="IPR010323">
    <property type="entry name" value="DUF924"/>
</dbReference>
<dbReference type="RefSeq" id="WP_089341132.1">
    <property type="nucleotide sequence ID" value="NZ_FXAN01000069.1"/>
</dbReference>
<feature type="region of interest" description="Disordered" evidence="1">
    <location>
        <begin position="1"/>
        <end position="54"/>
    </location>
</feature>
<dbReference type="SUPFAM" id="SSF48452">
    <property type="entry name" value="TPR-like"/>
    <property type="match status" value="1"/>
</dbReference>
<evidence type="ECO:0000313" key="3">
    <source>
        <dbReference type="Proteomes" id="UP000198460"/>
    </source>
</evidence>
<evidence type="ECO:0000256" key="1">
    <source>
        <dbReference type="SAM" id="MobiDB-lite"/>
    </source>
</evidence>
<proteinExistence type="predicted"/>
<evidence type="ECO:0000313" key="2">
    <source>
        <dbReference type="EMBL" id="SMG01186.1"/>
    </source>
</evidence>
<dbReference type="InterPro" id="IPR011990">
    <property type="entry name" value="TPR-like_helical_dom_sf"/>
</dbReference>
<dbReference type="Proteomes" id="UP000198460">
    <property type="component" value="Unassembled WGS sequence"/>
</dbReference>
<dbReference type="Gene3D" id="1.20.58.320">
    <property type="entry name" value="TPR-like"/>
    <property type="match status" value="1"/>
</dbReference>
<gene>
    <name evidence="2" type="ORF">BSIN_4220</name>
</gene>
<sequence>MSPSPDDLEALGANAPGEACAARGAPTQPSVPGRAGEAVPDAPDTRNAAGAPDDYAALDPRARDVLDFWFGAPADPAFGHARKQWFNGGEAFDAQIRERYGALVGAATAGALDAWAQRPLGALAVILVLDQFSRNIHRGTPLAYVSDRHALAHAKALVASGGDRALPTGHHRAFAYLPFEHDESLDSQREAVRLCAQIKHEAGCSDYYDHALRHAAVVERFGRFPHRNAILGRTSTDGEISFLKTPGSSF</sequence>
<dbReference type="Gene3D" id="1.25.40.10">
    <property type="entry name" value="Tetratricopeptide repeat domain"/>
    <property type="match status" value="1"/>
</dbReference>
<name>A0A238H762_9BURK</name>
<dbReference type="AlphaFoldDB" id="A0A238H762"/>
<dbReference type="Pfam" id="PF06041">
    <property type="entry name" value="DUF924"/>
    <property type="match status" value="1"/>
</dbReference>
<keyword evidence="2" id="KW-0472">Membrane</keyword>
<protein>
    <submittedName>
        <fullName evidence="2">FIG027190: Putative transmembrane protein</fullName>
    </submittedName>
</protein>
<organism evidence="2 3">
    <name type="scientific">Burkholderia singularis</name>
    <dbReference type="NCBI Taxonomy" id="1503053"/>
    <lineage>
        <taxon>Bacteria</taxon>
        <taxon>Pseudomonadati</taxon>
        <taxon>Pseudomonadota</taxon>
        <taxon>Betaproteobacteria</taxon>
        <taxon>Burkholderiales</taxon>
        <taxon>Burkholderiaceae</taxon>
        <taxon>Burkholderia</taxon>
        <taxon>pseudomallei group</taxon>
    </lineage>
</organism>
<reference evidence="2 3" key="1">
    <citation type="submission" date="2017-04" db="EMBL/GenBank/DDBJ databases">
        <authorList>
            <person name="Afonso C.L."/>
            <person name="Miller P.J."/>
            <person name="Scott M.A."/>
            <person name="Spackman E."/>
            <person name="Goraichik I."/>
            <person name="Dimitrov K.M."/>
            <person name="Suarez D.L."/>
            <person name="Swayne D.E."/>
        </authorList>
    </citation>
    <scope>NUCLEOTIDE SEQUENCE [LARGE SCALE GENOMIC DNA]</scope>
    <source>
        <strain evidence="2">LMG 28154</strain>
    </source>
</reference>
<dbReference type="EMBL" id="FXAN01000069">
    <property type="protein sequence ID" value="SMG01186.1"/>
    <property type="molecule type" value="Genomic_DNA"/>
</dbReference>
<accession>A0A238H762</accession>